<dbReference type="AlphaFoldDB" id="A6WH68"/>
<evidence type="ECO:0000313" key="3">
    <source>
        <dbReference type="Proteomes" id="UP000001116"/>
    </source>
</evidence>
<reference evidence="3" key="1">
    <citation type="journal article" date="2008" name="PLoS ONE">
        <title>Survival in nuclear waste, extreme resistance, and potential applications gleaned from the genome sequence of Kineococcus radiotolerans SRS30216.</title>
        <authorList>
            <person name="Bagwell C.E."/>
            <person name="Bhat S."/>
            <person name="Hawkins G.M."/>
            <person name="Smith B.W."/>
            <person name="Biswas T."/>
            <person name="Hoover T.R."/>
            <person name="Saunders E."/>
            <person name="Han C.S."/>
            <person name="Tsodikov O.V."/>
            <person name="Shimkets L.J."/>
        </authorList>
    </citation>
    <scope>NUCLEOTIDE SEQUENCE [LARGE SCALE GENOMIC DNA]</scope>
    <source>
        <strain evidence="3">ATCC BAA-149 / DSM 14245 / SRS30216</strain>
    </source>
</reference>
<dbReference type="EMBL" id="CP000752">
    <property type="protein sequence ID" value="ABS06157.1"/>
    <property type="molecule type" value="Genomic_DNA"/>
</dbReference>
<evidence type="ECO:0000313" key="2">
    <source>
        <dbReference type="EMBL" id="ABS06157.1"/>
    </source>
</evidence>
<protein>
    <submittedName>
        <fullName evidence="2">Uncharacterized protein</fullName>
    </submittedName>
</protein>
<geneLocation type="plasmid" evidence="2 3">
    <name>pKRAD02</name>
</geneLocation>
<name>A6WH68_KINRD</name>
<feature type="region of interest" description="Disordered" evidence="1">
    <location>
        <begin position="118"/>
        <end position="152"/>
    </location>
</feature>
<accession>A6WH68</accession>
<gene>
    <name evidence="2" type="ordered locus">Krad_4699</name>
</gene>
<feature type="compositionally biased region" description="Basic and acidic residues" evidence="1">
    <location>
        <begin position="137"/>
        <end position="152"/>
    </location>
</feature>
<feature type="region of interest" description="Disordered" evidence="1">
    <location>
        <begin position="24"/>
        <end position="50"/>
    </location>
</feature>
<evidence type="ECO:0000256" key="1">
    <source>
        <dbReference type="SAM" id="MobiDB-lite"/>
    </source>
</evidence>
<dbReference type="Proteomes" id="UP000001116">
    <property type="component" value="Plasmid pKRAD02"/>
</dbReference>
<proteinExistence type="predicted"/>
<keyword evidence="3" id="KW-1185">Reference proteome</keyword>
<keyword evidence="2" id="KW-0614">Plasmid</keyword>
<dbReference type="KEGG" id="kra:Krad_4699"/>
<dbReference type="RefSeq" id="WP_011979463.1">
    <property type="nucleotide sequence ID" value="NC_009660.1"/>
</dbReference>
<organism evidence="2 3">
    <name type="scientific">Kineococcus radiotolerans (strain ATCC BAA-149 / DSM 14245 / SRS30216)</name>
    <dbReference type="NCBI Taxonomy" id="266940"/>
    <lineage>
        <taxon>Bacteria</taxon>
        <taxon>Bacillati</taxon>
        <taxon>Actinomycetota</taxon>
        <taxon>Actinomycetes</taxon>
        <taxon>Kineosporiales</taxon>
        <taxon>Kineosporiaceae</taxon>
        <taxon>Kineococcus</taxon>
    </lineage>
</organism>
<sequence length="152" mass="15732">MPQELPPDHPYLVAMKVNAMRQALGQSPLPMPPAPAVMRSASGREDGPGAERAAAVRAHAEAMVAALPPGNRAVVDPTTMAATEAAIRSAAAAVTEAVTPDPASQAAQALQQRVQDAIAAQLRELATPPQGPPAKPWEPEPRPRGDHTGIVL</sequence>
<dbReference type="HOGENOM" id="CLU_1719909_0_0_11"/>